<feature type="region of interest" description="Disordered" evidence="2">
    <location>
        <begin position="315"/>
        <end position="345"/>
    </location>
</feature>
<feature type="compositionally biased region" description="Basic and acidic residues" evidence="2">
    <location>
        <begin position="336"/>
        <end position="345"/>
    </location>
</feature>
<dbReference type="EMBL" id="JAHRHJ020000004">
    <property type="protein sequence ID" value="KAH9320377.1"/>
    <property type="molecule type" value="Genomic_DNA"/>
</dbReference>
<feature type="compositionally biased region" description="Low complexity" evidence="2">
    <location>
        <begin position="320"/>
        <end position="331"/>
    </location>
</feature>
<evidence type="ECO:0000256" key="2">
    <source>
        <dbReference type="SAM" id="MobiDB-lite"/>
    </source>
</evidence>
<name>A0AA38LH33_TAXCH</name>
<evidence type="ECO:0000313" key="3">
    <source>
        <dbReference type="EMBL" id="KAH9320377.1"/>
    </source>
</evidence>
<feature type="coiled-coil region" evidence="1">
    <location>
        <begin position="286"/>
        <end position="313"/>
    </location>
</feature>
<dbReference type="Proteomes" id="UP000824469">
    <property type="component" value="Unassembled WGS sequence"/>
</dbReference>
<proteinExistence type="predicted"/>
<evidence type="ECO:0000256" key="1">
    <source>
        <dbReference type="SAM" id="Coils"/>
    </source>
</evidence>
<protein>
    <submittedName>
        <fullName evidence="3">Uncharacterized protein</fullName>
    </submittedName>
</protein>
<gene>
    <name evidence="3" type="ORF">KI387_043973</name>
</gene>
<reference evidence="3 4" key="1">
    <citation type="journal article" date="2021" name="Nat. Plants">
        <title>The Taxus genome provides insights into paclitaxel biosynthesis.</title>
        <authorList>
            <person name="Xiong X."/>
            <person name="Gou J."/>
            <person name="Liao Q."/>
            <person name="Li Y."/>
            <person name="Zhou Q."/>
            <person name="Bi G."/>
            <person name="Li C."/>
            <person name="Du R."/>
            <person name="Wang X."/>
            <person name="Sun T."/>
            <person name="Guo L."/>
            <person name="Liang H."/>
            <person name="Lu P."/>
            <person name="Wu Y."/>
            <person name="Zhang Z."/>
            <person name="Ro D.K."/>
            <person name="Shang Y."/>
            <person name="Huang S."/>
            <person name="Yan J."/>
        </authorList>
    </citation>
    <scope>NUCLEOTIDE SEQUENCE [LARGE SCALE GENOMIC DNA]</scope>
    <source>
        <strain evidence="3">Ta-2019</strain>
    </source>
</reference>
<comment type="caution">
    <text evidence="3">The sequence shown here is derived from an EMBL/GenBank/DDBJ whole genome shotgun (WGS) entry which is preliminary data.</text>
</comment>
<accession>A0AA38LH33</accession>
<keyword evidence="1" id="KW-0175">Coiled coil</keyword>
<dbReference type="AlphaFoldDB" id="A0AA38LH33"/>
<feature type="region of interest" description="Disordered" evidence="2">
    <location>
        <begin position="14"/>
        <end position="80"/>
    </location>
</feature>
<evidence type="ECO:0000313" key="4">
    <source>
        <dbReference type="Proteomes" id="UP000824469"/>
    </source>
</evidence>
<sequence length="345" mass="36897">MKGLIYLRVDFTTSPLGNAPIRPKNLPKLKGKDKEGESSSAWEEAPESPPSATQEQVVSMLSLEKEAAEDVPMGTSTQDVATVTTAEVPSVPSPSPSSPPCVTQVTVPLVVSSPPSSIVPPSSSSIFSSLTELSPTISSLISQLPSISSSSSPTVSLPLLSNSLASHSMPPPSVSMHFPSATTVAPSSTSGPTPISPAWISQHLSQQKRKVPITLMDFSVIQSKGAKKQNHITRFSQSASRERVMEIAYPNPLKDKKDLSLMDYTVTQVMMGMSSESLQGEALSAVDALCKKLQEAKEEKRLLKEKNKHLLHALQKMGSAPPTTATETPKPLSQDRINEYTKIGE</sequence>
<keyword evidence="4" id="KW-1185">Reference proteome</keyword>
<organism evidence="3 4">
    <name type="scientific">Taxus chinensis</name>
    <name type="common">Chinese yew</name>
    <name type="synonym">Taxus wallichiana var. chinensis</name>
    <dbReference type="NCBI Taxonomy" id="29808"/>
    <lineage>
        <taxon>Eukaryota</taxon>
        <taxon>Viridiplantae</taxon>
        <taxon>Streptophyta</taxon>
        <taxon>Embryophyta</taxon>
        <taxon>Tracheophyta</taxon>
        <taxon>Spermatophyta</taxon>
        <taxon>Pinopsida</taxon>
        <taxon>Pinidae</taxon>
        <taxon>Conifers II</taxon>
        <taxon>Cupressales</taxon>
        <taxon>Taxaceae</taxon>
        <taxon>Taxus</taxon>
    </lineage>
</organism>